<feature type="transmembrane region" description="Helical" evidence="1">
    <location>
        <begin position="37"/>
        <end position="59"/>
    </location>
</feature>
<keyword evidence="3" id="KW-1185">Reference proteome</keyword>
<keyword evidence="1" id="KW-0472">Membrane</keyword>
<feature type="transmembrane region" description="Helical" evidence="1">
    <location>
        <begin position="80"/>
        <end position="98"/>
    </location>
</feature>
<protein>
    <recommendedName>
        <fullName evidence="4">Tripartite tricarboxylate transporter TctB family protein</fullName>
    </recommendedName>
</protein>
<dbReference type="AlphaFoldDB" id="R2Q973"/>
<dbReference type="HOGENOM" id="CLU_2329322_0_0_9"/>
<comment type="caution">
    <text evidence="2">The sequence shown here is derived from an EMBL/GenBank/DDBJ whole genome shotgun (WGS) entry which is preliminary data.</text>
</comment>
<feature type="transmembrane region" description="Helical" evidence="1">
    <location>
        <begin position="12"/>
        <end position="31"/>
    </location>
</feature>
<gene>
    <name evidence="2" type="ORF">UAU_03100</name>
</gene>
<accession>R2Q973</accession>
<dbReference type="RefSeq" id="WP_010758082.1">
    <property type="nucleotide sequence ID" value="NZ_ASWD01000001.1"/>
</dbReference>
<evidence type="ECO:0000256" key="1">
    <source>
        <dbReference type="SAM" id="Phobius"/>
    </source>
</evidence>
<dbReference type="Proteomes" id="UP000013782">
    <property type="component" value="Unassembled WGS sequence"/>
</dbReference>
<evidence type="ECO:0008006" key="4">
    <source>
        <dbReference type="Google" id="ProtNLM"/>
    </source>
</evidence>
<reference evidence="2 3" key="1">
    <citation type="submission" date="2013-02" db="EMBL/GenBank/DDBJ databases">
        <title>The Genome Sequence of Enterococcus pallens BAA-351.</title>
        <authorList>
            <consortium name="The Broad Institute Genome Sequencing Platform"/>
            <consortium name="The Broad Institute Genome Sequencing Center for Infectious Disease"/>
            <person name="Earl A.M."/>
            <person name="Gilmore M.S."/>
            <person name="Lebreton F."/>
            <person name="Walker B."/>
            <person name="Young S.K."/>
            <person name="Zeng Q."/>
            <person name="Gargeya S."/>
            <person name="Fitzgerald M."/>
            <person name="Haas B."/>
            <person name="Abouelleil A."/>
            <person name="Alvarado L."/>
            <person name="Arachchi H.M."/>
            <person name="Berlin A.M."/>
            <person name="Chapman S.B."/>
            <person name="Dewar J."/>
            <person name="Goldberg J."/>
            <person name="Griggs A."/>
            <person name="Gujja S."/>
            <person name="Hansen M."/>
            <person name="Howarth C."/>
            <person name="Imamovic A."/>
            <person name="Larimer J."/>
            <person name="McCowan C."/>
            <person name="Murphy C."/>
            <person name="Neiman D."/>
            <person name="Pearson M."/>
            <person name="Priest M."/>
            <person name="Roberts A."/>
            <person name="Saif S."/>
            <person name="Shea T."/>
            <person name="Sisk P."/>
            <person name="Sykes S."/>
            <person name="Wortman J."/>
            <person name="Nusbaum C."/>
            <person name="Birren B."/>
        </authorList>
    </citation>
    <scope>NUCLEOTIDE SEQUENCE [LARGE SCALE GENOMIC DNA]</scope>
    <source>
        <strain evidence="2 3">ATCC BAA-351</strain>
    </source>
</reference>
<proteinExistence type="predicted"/>
<dbReference type="EMBL" id="AJAQ01000033">
    <property type="protein sequence ID" value="EOH91798.1"/>
    <property type="molecule type" value="Genomic_DNA"/>
</dbReference>
<evidence type="ECO:0000313" key="3">
    <source>
        <dbReference type="Proteomes" id="UP000013782"/>
    </source>
</evidence>
<evidence type="ECO:0000313" key="2">
    <source>
        <dbReference type="EMBL" id="EOH91798.1"/>
    </source>
</evidence>
<dbReference type="STRING" id="160454.RV10_GL005045"/>
<keyword evidence="1" id="KW-1133">Transmembrane helix</keyword>
<keyword evidence="1" id="KW-0812">Transmembrane</keyword>
<dbReference type="PATRIC" id="fig|1158607.3.peg.3084"/>
<name>R2Q973_9ENTE</name>
<sequence length="99" mass="10962">MKRTKRLNQLGLGIIIMVYFLLLAGSRFHIIPANIHVVPLFACILIAITIILGFIIVPSSEKKLFLPKGIGYGWTLNPRNAFGLLIYVALLVLALTAIF</sequence>
<organism evidence="2 3">
    <name type="scientific">Enterococcus pallens ATCC BAA-351</name>
    <dbReference type="NCBI Taxonomy" id="1158607"/>
    <lineage>
        <taxon>Bacteria</taxon>
        <taxon>Bacillati</taxon>
        <taxon>Bacillota</taxon>
        <taxon>Bacilli</taxon>
        <taxon>Lactobacillales</taxon>
        <taxon>Enterococcaceae</taxon>
        <taxon>Enterococcus</taxon>
    </lineage>
</organism>